<feature type="signal peptide" evidence="7">
    <location>
        <begin position="1"/>
        <end position="34"/>
    </location>
</feature>
<evidence type="ECO:0000256" key="1">
    <source>
        <dbReference type="ARBA" id="ARBA00022645"/>
    </source>
</evidence>
<dbReference type="GO" id="GO:0004185">
    <property type="term" value="F:serine-type carboxypeptidase activity"/>
    <property type="evidence" value="ECO:0007669"/>
    <property type="project" value="InterPro"/>
</dbReference>
<accession>A0A7W8N2L9</accession>
<dbReference type="EMBL" id="JACHDZ010000001">
    <property type="protein sequence ID" value="MBB5342543.1"/>
    <property type="molecule type" value="Genomic_DNA"/>
</dbReference>
<feature type="chain" id="PRO_5030859126" evidence="7">
    <location>
        <begin position="35"/>
        <end position="527"/>
    </location>
</feature>
<dbReference type="InterPro" id="IPR029058">
    <property type="entry name" value="AB_hydrolase_fold"/>
</dbReference>
<dbReference type="AlphaFoldDB" id="A0A7W8N2L9"/>
<protein>
    <submittedName>
        <fullName evidence="8">Carboxypeptidase C (Cathepsin A)</fullName>
    </submittedName>
</protein>
<gene>
    <name evidence="8" type="ORF">HDF10_000493</name>
</gene>
<dbReference type="PANTHER" id="PTHR11802">
    <property type="entry name" value="SERINE PROTEASE FAMILY S10 SERINE CARBOXYPEPTIDASE"/>
    <property type="match status" value="1"/>
</dbReference>
<proteinExistence type="predicted"/>
<dbReference type="InterPro" id="IPR001563">
    <property type="entry name" value="Peptidase_S10"/>
</dbReference>
<evidence type="ECO:0000256" key="6">
    <source>
        <dbReference type="SAM" id="MobiDB-lite"/>
    </source>
</evidence>
<dbReference type="GO" id="GO:0006508">
    <property type="term" value="P:proteolysis"/>
    <property type="evidence" value="ECO:0007669"/>
    <property type="project" value="UniProtKB-KW"/>
</dbReference>
<name>A0A7W8N2L9_9BACT</name>
<organism evidence="8 9">
    <name type="scientific">Tunturiibacter lichenicola</name>
    <dbReference type="NCBI Taxonomy" id="2051959"/>
    <lineage>
        <taxon>Bacteria</taxon>
        <taxon>Pseudomonadati</taxon>
        <taxon>Acidobacteriota</taxon>
        <taxon>Terriglobia</taxon>
        <taxon>Terriglobales</taxon>
        <taxon>Acidobacteriaceae</taxon>
        <taxon>Tunturiibacter</taxon>
    </lineage>
</organism>
<keyword evidence="5" id="KW-0325">Glycoprotein</keyword>
<evidence type="ECO:0000313" key="9">
    <source>
        <dbReference type="Proteomes" id="UP000569092"/>
    </source>
</evidence>
<dbReference type="SUPFAM" id="SSF53474">
    <property type="entry name" value="alpha/beta-Hydrolases"/>
    <property type="match status" value="1"/>
</dbReference>
<feature type="region of interest" description="Disordered" evidence="6">
    <location>
        <begin position="34"/>
        <end position="55"/>
    </location>
</feature>
<keyword evidence="1 8" id="KW-0121">Carboxypeptidase</keyword>
<keyword evidence="2" id="KW-0645">Protease</keyword>
<sequence>MIATRFPSLSKFVFFSVLLTSFSALVPLPAAAQAAPDSKPSDAKPADAKPAATPGISVTLPPLPADAHVEQTMQLEGKTLHYTVTVGTLPVRDSKGGLSGEVVYTSYVVEGKDRVVEGKDRPVTFAFNGGPGAASVYLNLGAIGPKRVAFGAEGQSPSDPAILTDNPGTWLDFTDLVFIDPIGTGFSRSLVSEEESKKEFYGPDQDIAYLSRNIYDWLVKNGRLQSRKYIVGESYGGYRGPRLTAYLQSQTGVAVNGLVLVSPALSPQGGSPDISPIPWMMTLPSIVAANYERQGKLTNENMAEVIDYTRGEYAVDLMKGNSDPAATPRLVKRVTELTGLDPTFVKQSGGRLETQAFLREEFRETGKLGSRYDPNVTAYDPFPYNPTQETQDPILLSIIAPTTTAMVDFVTRTVGWKTDASYNALSFDVNRMWDNSGRNGAFSGSASATDLRVAVATDPKLRVVIAHGWADLSCPFMGSVLTVSQIPPMGDPTRVQVHEYPGGHMYYARSASSLALRKDVMEMVSKH</sequence>
<dbReference type="PANTHER" id="PTHR11802:SF3">
    <property type="entry name" value="RETINOID-INDUCIBLE SERINE CARBOXYPEPTIDASE"/>
    <property type="match status" value="1"/>
</dbReference>
<evidence type="ECO:0000313" key="8">
    <source>
        <dbReference type="EMBL" id="MBB5342543.1"/>
    </source>
</evidence>
<keyword evidence="3 7" id="KW-0732">Signal</keyword>
<evidence type="ECO:0000256" key="4">
    <source>
        <dbReference type="ARBA" id="ARBA00022801"/>
    </source>
</evidence>
<dbReference type="PROSITE" id="PS00131">
    <property type="entry name" value="CARBOXYPEPT_SER_SER"/>
    <property type="match status" value="1"/>
</dbReference>
<reference evidence="8 9" key="1">
    <citation type="submission" date="2020-08" db="EMBL/GenBank/DDBJ databases">
        <title>Genomic Encyclopedia of Type Strains, Phase IV (KMG-V): Genome sequencing to study the core and pangenomes of soil and plant-associated prokaryotes.</title>
        <authorList>
            <person name="Whitman W."/>
        </authorList>
    </citation>
    <scope>NUCLEOTIDE SEQUENCE [LARGE SCALE GENOMIC DNA]</scope>
    <source>
        <strain evidence="8 9">M8US30</strain>
    </source>
</reference>
<comment type="caution">
    <text evidence="8">The sequence shown here is derived from an EMBL/GenBank/DDBJ whole genome shotgun (WGS) entry which is preliminary data.</text>
</comment>
<dbReference type="Proteomes" id="UP000569092">
    <property type="component" value="Unassembled WGS sequence"/>
</dbReference>
<evidence type="ECO:0000256" key="7">
    <source>
        <dbReference type="SAM" id="SignalP"/>
    </source>
</evidence>
<evidence type="ECO:0000256" key="2">
    <source>
        <dbReference type="ARBA" id="ARBA00022670"/>
    </source>
</evidence>
<dbReference type="InterPro" id="IPR018202">
    <property type="entry name" value="Ser_caboxypep_ser_AS"/>
</dbReference>
<dbReference type="Gene3D" id="3.40.50.1820">
    <property type="entry name" value="alpha/beta hydrolase"/>
    <property type="match status" value="1"/>
</dbReference>
<dbReference type="Pfam" id="PF00450">
    <property type="entry name" value="Peptidase_S10"/>
    <property type="match status" value="1"/>
</dbReference>
<evidence type="ECO:0000256" key="5">
    <source>
        <dbReference type="ARBA" id="ARBA00023180"/>
    </source>
</evidence>
<keyword evidence="4" id="KW-0378">Hydrolase</keyword>
<evidence type="ECO:0000256" key="3">
    <source>
        <dbReference type="ARBA" id="ARBA00022729"/>
    </source>
</evidence>